<evidence type="ECO:0000256" key="2">
    <source>
        <dbReference type="ARBA" id="ARBA00023004"/>
    </source>
</evidence>
<protein>
    <recommendedName>
        <fullName evidence="3">Peptide deformylase</fullName>
        <shortName evidence="3">PDF</shortName>
        <ecNumber evidence="3">3.5.1.88</ecNumber>
    </recommendedName>
    <alternativeName>
        <fullName evidence="3">Polypeptide deformylase</fullName>
    </alternativeName>
</protein>
<keyword evidence="3" id="KW-0378">Hydrolase</keyword>
<dbReference type="InterPro" id="IPR036821">
    <property type="entry name" value="Peptide_deformylase_sf"/>
</dbReference>
<keyword evidence="5" id="KW-1185">Reference proteome</keyword>
<dbReference type="PANTHER" id="PTHR10458:SF22">
    <property type="entry name" value="PEPTIDE DEFORMYLASE"/>
    <property type="match status" value="1"/>
</dbReference>
<dbReference type="InterPro" id="IPR023635">
    <property type="entry name" value="Peptide_deformylase"/>
</dbReference>
<feature type="binding site" evidence="3">
    <location>
        <position position="133"/>
    </location>
    <ligand>
        <name>Fe cation</name>
        <dbReference type="ChEBI" id="CHEBI:24875"/>
    </ligand>
</feature>
<dbReference type="HOGENOM" id="CLU_061901_2_1_9"/>
<dbReference type="EC" id="3.5.1.88" evidence="3"/>
<dbReference type="Gene3D" id="3.90.45.10">
    <property type="entry name" value="Peptide deformylase"/>
    <property type="match status" value="1"/>
</dbReference>
<evidence type="ECO:0000313" key="4">
    <source>
        <dbReference type="EMBL" id="ESL02667.1"/>
    </source>
</evidence>
<sequence>MALRNIRIVGDEILNKRAREIKENSDKIQTLIDDMLETMYDADGVGLAAPQVGVLKRLFVIDCSEDRNEPFVFINPEILETSGEQTGSEGCLSVPGKAGIVTRPEYVKMKALNREFEEYIIEGEGLFARAMVHENEHLDGHIYTEKVIGNVYNAGDAEAEREAEIAAGLPVEEEN</sequence>
<comment type="catalytic activity">
    <reaction evidence="3">
        <text>N-terminal N-formyl-L-methionyl-[peptide] + H2O = N-terminal L-methionyl-[peptide] + formate</text>
        <dbReference type="Rhea" id="RHEA:24420"/>
        <dbReference type="Rhea" id="RHEA-COMP:10639"/>
        <dbReference type="Rhea" id="RHEA-COMP:10640"/>
        <dbReference type="ChEBI" id="CHEBI:15377"/>
        <dbReference type="ChEBI" id="CHEBI:15740"/>
        <dbReference type="ChEBI" id="CHEBI:49298"/>
        <dbReference type="ChEBI" id="CHEBI:64731"/>
        <dbReference type="EC" id="3.5.1.88"/>
    </reaction>
</comment>
<keyword evidence="3" id="KW-0479">Metal-binding</keyword>
<feature type="active site" evidence="3">
    <location>
        <position position="134"/>
    </location>
</feature>
<comment type="caution">
    <text evidence="4">The sequence shown here is derived from an EMBL/GenBank/DDBJ whole genome shotgun (WGS) entry which is preliminary data.</text>
</comment>
<dbReference type="GO" id="GO:0042586">
    <property type="term" value="F:peptide deformylase activity"/>
    <property type="evidence" value="ECO:0007669"/>
    <property type="project" value="UniProtKB-UniRule"/>
</dbReference>
<dbReference type="PIRSF" id="PIRSF004749">
    <property type="entry name" value="Pep_def"/>
    <property type="match status" value="1"/>
</dbReference>
<gene>
    <name evidence="3" type="primary">def</name>
    <name evidence="4" type="ORF">GCWU0000282_001537</name>
</gene>
<name>V2Y3L5_9FIRM</name>
<dbReference type="GO" id="GO:0006412">
    <property type="term" value="P:translation"/>
    <property type="evidence" value="ECO:0007669"/>
    <property type="project" value="UniProtKB-UniRule"/>
</dbReference>
<dbReference type="NCBIfam" id="NF001159">
    <property type="entry name" value="PRK00150.1-3"/>
    <property type="match status" value="1"/>
</dbReference>
<dbReference type="Pfam" id="PF01327">
    <property type="entry name" value="Pep_deformylase"/>
    <property type="match status" value="1"/>
</dbReference>
<organism evidence="4 5">
    <name type="scientific">Catonella morbi ATCC 51271</name>
    <dbReference type="NCBI Taxonomy" id="592026"/>
    <lineage>
        <taxon>Bacteria</taxon>
        <taxon>Bacillati</taxon>
        <taxon>Bacillota</taxon>
        <taxon>Clostridia</taxon>
        <taxon>Lachnospirales</taxon>
        <taxon>Lachnospiraceae</taxon>
        <taxon>Catonella</taxon>
    </lineage>
</organism>
<dbReference type="OrthoDB" id="9784988at2"/>
<dbReference type="STRING" id="592026.GCWU0000282_001537"/>
<accession>V2Y3L5</accession>
<dbReference type="PRINTS" id="PR01576">
    <property type="entry name" value="PDEFORMYLASE"/>
</dbReference>
<dbReference type="PANTHER" id="PTHR10458">
    <property type="entry name" value="PEPTIDE DEFORMYLASE"/>
    <property type="match status" value="1"/>
</dbReference>
<dbReference type="EMBL" id="ACIL03000013">
    <property type="protein sequence ID" value="ESL02667.1"/>
    <property type="molecule type" value="Genomic_DNA"/>
</dbReference>
<dbReference type="NCBIfam" id="TIGR00079">
    <property type="entry name" value="pept_deformyl"/>
    <property type="match status" value="1"/>
</dbReference>
<comment type="similarity">
    <text evidence="1 3">Belongs to the polypeptide deformylase family.</text>
</comment>
<comment type="cofactor">
    <cofactor evidence="3">
        <name>Fe(2+)</name>
        <dbReference type="ChEBI" id="CHEBI:29033"/>
    </cofactor>
    <text evidence="3">Binds 1 Fe(2+) ion.</text>
</comment>
<dbReference type="HAMAP" id="MF_00163">
    <property type="entry name" value="Pep_deformylase"/>
    <property type="match status" value="1"/>
</dbReference>
<evidence type="ECO:0000313" key="5">
    <source>
        <dbReference type="Proteomes" id="UP000018227"/>
    </source>
</evidence>
<dbReference type="RefSeq" id="WP_023354409.1">
    <property type="nucleotide sequence ID" value="NZ_KI535368.1"/>
</dbReference>
<feature type="binding site" evidence="3">
    <location>
        <position position="91"/>
    </location>
    <ligand>
        <name>Fe cation</name>
        <dbReference type="ChEBI" id="CHEBI:24875"/>
    </ligand>
</feature>
<dbReference type="CDD" id="cd00487">
    <property type="entry name" value="Pep_deformylase"/>
    <property type="match status" value="1"/>
</dbReference>
<evidence type="ECO:0000256" key="3">
    <source>
        <dbReference type="HAMAP-Rule" id="MF_00163"/>
    </source>
</evidence>
<feature type="binding site" evidence="3">
    <location>
        <position position="137"/>
    </location>
    <ligand>
        <name>Fe cation</name>
        <dbReference type="ChEBI" id="CHEBI:24875"/>
    </ligand>
</feature>
<dbReference type="SUPFAM" id="SSF56420">
    <property type="entry name" value="Peptide deformylase"/>
    <property type="match status" value="1"/>
</dbReference>
<evidence type="ECO:0000256" key="1">
    <source>
        <dbReference type="ARBA" id="ARBA00010759"/>
    </source>
</evidence>
<dbReference type="AlphaFoldDB" id="V2Y3L5"/>
<keyword evidence="3" id="KW-0648">Protein biosynthesis</keyword>
<keyword evidence="2 3" id="KW-0408">Iron</keyword>
<proteinExistence type="inferred from homology"/>
<comment type="function">
    <text evidence="3">Removes the formyl group from the N-terminal Met of newly synthesized proteins. Requires at least a dipeptide for an efficient rate of reaction. N-terminal L-methionine is a prerequisite for activity but the enzyme has broad specificity at other positions.</text>
</comment>
<reference evidence="4 5" key="1">
    <citation type="submission" date="2013-06" db="EMBL/GenBank/DDBJ databases">
        <authorList>
            <person name="Weinstock G."/>
            <person name="Sodergren E."/>
            <person name="Clifton S."/>
            <person name="Fulton L."/>
            <person name="Fulton B."/>
            <person name="Courtney L."/>
            <person name="Fronick C."/>
            <person name="Harrison M."/>
            <person name="Strong C."/>
            <person name="Farmer C."/>
            <person name="Delahaunty K."/>
            <person name="Markovic C."/>
            <person name="Hall O."/>
            <person name="Minx P."/>
            <person name="Tomlinson C."/>
            <person name="Mitreva M."/>
            <person name="Nelson J."/>
            <person name="Hou S."/>
            <person name="Wollam A."/>
            <person name="Pepin K.H."/>
            <person name="Johnson M."/>
            <person name="Bhonagiri V."/>
            <person name="Nash W.E."/>
            <person name="Warren W."/>
            <person name="Chinwalla A."/>
            <person name="Mardis E.R."/>
            <person name="Wilson R.K."/>
        </authorList>
    </citation>
    <scope>NUCLEOTIDE SEQUENCE [LARGE SCALE GENOMIC DNA]</scope>
    <source>
        <strain evidence="4 5">ATCC 51271</strain>
    </source>
</reference>
<dbReference type="GO" id="GO:0046872">
    <property type="term" value="F:metal ion binding"/>
    <property type="evidence" value="ECO:0007669"/>
    <property type="project" value="UniProtKB-KW"/>
</dbReference>
<dbReference type="eggNOG" id="COG0242">
    <property type="taxonomic scope" value="Bacteria"/>
</dbReference>
<dbReference type="Proteomes" id="UP000018227">
    <property type="component" value="Unassembled WGS sequence"/>
</dbReference>